<evidence type="ECO:0000256" key="2">
    <source>
        <dbReference type="ARBA" id="ARBA00010323"/>
    </source>
</evidence>
<dbReference type="HOGENOM" id="CLU_025255_1_3_0"/>
<feature type="transmembrane region" description="Helical" evidence="10">
    <location>
        <begin position="246"/>
        <end position="264"/>
    </location>
</feature>
<dbReference type="EMBL" id="CP001032">
    <property type="protein sequence ID" value="ACB76319.1"/>
    <property type="molecule type" value="Genomic_DNA"/>
</dbReference>
<feature type="transmembrane region" description="Helical" evidence="10">
    <location>
        <begin position="360"/>
        <end position="382"/>
    </location>
</feature>
<keyword evidence="3 9" id="KW-1003">Cell membrane</keyword>
<dbReference type="PANTHER" id="PTHR13285:SF23">
    <property type="entry name" value="TEICHOIC ACID D-ALANYLTRANSFERASE"/>
    <property type="match status" value="1"/>
</dbReference>
<feature type="transmembrane region" description="Helical" evidence="10">
    <location>
        <begin position="153"/>
        <end position="170"/>
    </location>
</feature>
<keyword evidence="12" id="KW-1185">Reference proteome</keyword>
<dbReference type="InterPro" id="IPR004299">
    <property type="entry name" value="MBOAT_fam"/>
</dbReference>
<proteinExistence type="inferred from homology"/>
<evidence type="ECO:0000256" key="6">
    <source>
        <dbReference type="ARBA" id="ARBA00022989"/>
    </source>
</evidence>
<dbReference type="InterPro" id="IPR051085">
    <property type="entry name" value="MB_O-acyltransferase"/>
</dbReference>
<dbReference type="Pfam" id="PF03062">
    <property type="entry name" value="MBOAT"/>
    <property type="match status" value="1"/>
</dbReference>
<keyword evidence="5 10" id="KW-0812">Transmembrane</keyword>
<accession>B1ZYZ6</accession>
<keyword evidence="8 9" id="KW-0012">Acyltransferase</keyword>
<evidence type="ECO:0000256" key="9">
    <source>
        <dbReference type="PIRNR" id="PIRNR016636"/>
    </source>
</evidence>
<evidence type="ECO:0000313" key="11">
    <source>
        <dbReference type="EMBL" id="ACB76319.1"/>
    </source>
</evidence>
<organism evidence="11 12">
    <name type="scientific">Opitutus terrae (strain DSM 11246 / JCM 15787 / PB90-1)</name>
    <dbReference type="NCBI Taxonomy" id="452637"/>
    <lineage>
        <taxon>Bacteria</taxon>
        <taxon>Pseudomonadati</taxon>
        <taxon>Verrucomicrobiota</taxon>
        <taxon>Opitutia</taxon>
        <taxon>Opitutales</taxon>
        <taxon>Opitutaceae</taxon>
        <taxon>Opitutus</taxon>
    </lineage>
</organism>
<evidence type="ECO:0000313" key="12">
    <source>
        <dbReference type="Proteomes" id="UP000007013"/>
    </source>
</evidence>
<protein>
    <submittedName>
        <fullName evidence="11">Membrane bound O-acyl transferase MBOAT family protein</fullName>
    </submittedName>
</protein>
<keyword evidence="6 10" id="KW-1133">Transmembrane helix</keyword>
<feature type="transmembrane region" description="Helical" evidence="10">
    <location>
        <begin position="306"/>
        <end position="325"/>
    </location>
</feature>
<dbReference type="KEGG" id="ote:Oter_3039"/>
<feature type="transmembrane region" description="Helical" evidence="10">
    <location>
        <begin position="47"/>
        <end position="65"/>
    </location>
</feature>
<dbReference type="AlphaFoldDB" id="B1ZYZ6"/>
<feature type="transmembrane region" description="Helical" evidence="10">
    <location>
        <begin position="331"/>
        <end position="348"/>
    </location>
</feature>
<dbReference type="GO" id="GO:0042121">
    <property type="term" value="P:alginic acid biosynthetic process"/>
    <property type="evidence" value="ECO:0007669"/>
    <property type="project" value="InterPro"/>
</dbReference>
<dbReference type="GO" id="GO:0005886">
    <property type="term" value="C:plasma membrane"/>
    <property type="evidence" value="ECO:0007669"/>
    <property type="project" value="UniProtKB-SubCell"/>
</dbReference>
<dbReference type="InterPro" id="IPR024194">
    <property type="entry name" value="Ac/AlaTfrase_AlgI/DltB"/>
</dbReference>
<dbReference type="eggNOG" id="COG1696">
    <property type="taxonomic scope" value="Bacteria"/>
</dbReference>
<dbReference type="InterPro" id="IPR028362">
    <property type="entry name" value="AlgI"/>
</dbReference>
<evidence type="ECO:0000256" key="10">
    <source>
        <dbReference type="SAM" id="Phobius"/>
    </source>
</evidence>
<dbReference type="PANTHER" id="PTHR13285">
    <property type="entry name" value="ACYLTRANSFERASE"/>
    <property type="match status" value="1"/>
</dbReference>
<keyword evidence="7 9" id="KW-0472">Membrane</keyword>
<comment type="similarity">
    <text evidence="2 9">Belongs to the membrane-bound acyltransferase family.</text>
</comment>
<comment type="subcellular location">
    <subcellularLocation>
        <location evidence="1">Cell membrane</location>
        <topology evidence="1">Multi-pass membrane protein</topology>
    </subcellularLocation>
</comment>
<feature type="transmembrane region" description="Helical" evidence="10">
    <location>
        <begin position="413"/>
        <end position="430"/>
    </location>
</feature>
<evidence type="ECO:0000256" key="4">
    <source>
        <dbReference type="ARBA" id="ARBA00022679"/>
    </source>
</evidence>
<feature type="transmembrane region" description="Helical" evidence="10">
    <location>
        <begin position="219"/>
        <end position="240"/>
    </location>
</feature>
<feature type="transmembrane region" description="Helical" evidence="10">
    <location>
        <begin position="120"/>
        <end position="141"/>
    </location>
</feature>
<dbReference type="PIRSF" id="PIRSF016636">
    <property type="entry name" value="AlgI_DltB"/>
    <property type="match status" value="1"/>
</dbReference>
<dbReference type="PIRSF" id="PIRSF500217">
    <property type="entry name" value="AlgI"/>
    <property type="match status" value="1"/>
</dbReference>
<evidence type="ECO:0000256" key="5">
    <source>
        <dbReference type="ARBA" id="ARBA00022692"/>
    </source>
</evidence>
<reference evidence="11 12" key="1">
    <citation type="journal article" date="2011" name="J. Bacteriol.">
        <title>Genome sequence of the verrucomicrobium Opitutus terrae PB90-1, an abundant inhabitant of rice paddy soil ecosystems.</title>
        <authorList>
            <person name="van Passel M.W."/>
            <person name="Kant R."/>
            <person name="Palva A."/>
            <person name="Copeland A."/>
            <person name="Lucas S."/>
            <person name="Lapidus A."/>
            <person name="Glavina del Rio T."/>
            <person name="Pitluck S."/>
            <person name="Goltsman E."/>
            <person name="Clum A."/>
            <person name="Sun H."/>
            <person name="Schmutz J."/>
            <person name="Larimer F.W."/>
            <person name="Land M.L."/>
            <person name="Hauser L."/>
            <person name="Kyrpides N."/>
            <person name="Mikhailova N."/>
            <person name="Richardson P.P."/>
            <person name="Janssen P.H."/>
            <person name="de Vos W.M."/>
            <person name="Smidt H."/>
        </authorList>
    </citation>
    <scope>NUCLEOTIDE SEQUENCE [LARGE SCALE GENOMIC DNA]</scope>
    <source>
        <strain evidence="12">DSM 11246 / JCM 15787 / PB90-1</strain>
    </source>
</reference>
<sequence>MLFNSLTFVVFFALVLSGYWTLRSWEARKNLLLVASYLFYGTWNPPFAVLLFATTALDFYLGARIARAVTPRTRRGWLVASLASNLSMLGFFKYGNFLLENVKWLAAQIGLNYQPPHLDLFLPIGISFYTFHSLSYTLDVYRGTTQPTRSLRDFVLAVSFFPQLVAGPIVRAADFLPQAVQPPKPEPGRFIWGLLLMTLGLFEKTVLADTMLSRAAEAVFGYGGPLAGLDAWTGVLAFSGQIFFDFAGYSTCAIGAALCLGFHLRDNFRFPYAAIGFSDFWRRWHISLSTFLRDYLYIPLGGNRAGVVRAAINLMIVMFIGGLWHGAAWTFVVWGVIHGLCLVLERVLRAVFKDATWTRNLGVQVLLGLATYAAVCFSWVFFRAGDFSTASRLVLAMTGALPQGDAILATREILQVAVVTAGLLGAHWLLRNTTLEAVVTRTPRWLLAGTWSVMVFGIILTQGNGNAFIYFQF</sequence>
<feature type="transmembrane region" description="Helical" evidence="10">
    <location>
        <begin position="451"/>
        <end position="471"/>
    </location>
</feature>
<keyword evidence="4 9" id="KW-0808">Transferase</keyword>
<feature type="transmembrane region" description="Helical" evidence="10">
    <location>
        <begin position="77"/>
        <end position="95"/>
    </location>
</feature>
<dbReference type="GO" id="GO:0016746">
    <property type="term" value="F:acyltransferase activity"/>
    <property type="evidence" value="ECO:0007669"/>
    <property type="project" value="UniProtKB-KW"/>
</dbReference>
<evidence type="ECO:0000256" key="7">
    <source>
        <dbReference type="ARBA" id="ARBA00023136"/>
    </source>
</evidence>
<name>B1ZYZ6_OPITP</name>
<dbReference type="OrthoDB" id="9805788at2"/>
<dbReference type="STRING" id="452637.Oter_3039"/>
<evidence type="ECO:0000256" key="3">
    <source>
        <dbReference type="ARBA" id="ARBA00022475"/>
    </source>
</evidence>
<gene>
    <name evidence="11" type="ordered locus">Oter_3039</name>
</gene>
<evidence type="ECO:0000256" key="1">
    <source>
        <dbReference type="ARBA" id="ARBA00004651"/>
    </source>
</evidence>
<dbReference type="Proteomes" id="UP000007013">
    <property type="component" value="Chromosome"/>
</dbReference>
<dbReference type="RefSeq" id="WP_012375848.1">
    <property type="nucleotide sequence ID" value="NC_010571.1"/>
</dbReference>
<evidence type="ECO:0000256" key="8">
    <source>
        <dbReference type="ARBA" id="ARBA00023315"/>
    </source>
</evidence>
<feature type="transmembrane region" description="Helical" evidence="10">
    <location>
        <begin position="190"/>
        <end position="207"/>
    </location>
</feature>